<keyword evidence="1" id="KW-0732">Signal</keyword>
<feature type="signal peptide" evidence="1">
    <location>
        <begin position="1"/>
        <end position="33"/>
    </location>
</feature>
<proteinExistence type="predicted"/>
<dbReference type="InterPro" id="IPR015000">
    <property type="entry name" value="EipB-like"/>
</dbReference>
<evidence type="ECO:0000256" key="1">
    <source>
        <dbReference type="SAM" id="SignalP"/>
    </source>
</evidence>
<accession>A0ABV7KWB1</accession>
<reference evidence="3" key="1">
    <citation type="journal article" date="2019" name="Int. J. Syst. Evol. Microbiol.">
        <title>The Global Catalogue of Microorganisms (GCM) 10K type strain sequencing project: providing services to taxonomists for standard genome sequencing and annotation.</title>
        <authorList>
            <consortium name="The Broad Institute Genomics Platform"/>
            <consortium name="The Broad Institute Genome Sequencing Center for Infectious Disease"/>
            <person name="Wu L."/>
            <person name="Ma J."/>
        </authorList>
    </citation>
    <scope>NUCLEOTIDE SEQUENCE [LARGE SCALE GENOMIC DNA]</scope>
    <source>
        <strain evidence="3">KCTC 42964</strain>
    </source>
</reference>
<evidence type="ECO:0000313" key="3">
    <source>
        <dbReference type="Proteomes" id="UP001595528"/>
    </source>
</evidence>
<feature type="chain" id="PRO_5047381162" evidence="1">
    <location>
        <begin position="34"/>
        <end position="281"/>
    </location>
</feature>
<dbReference type="EMBL" id="JBHRTR010000015">
    <property type="protein sequence ID" value="MFC3226569.1"/>
    <property type="molecule type" value="Genomic_DNA"/>
</dbReference>
<sequence length="281" mass="30243">MRVPVSVFPPRAPTAAGAALVLGLAVAAGPAVAASPGMASIGELQPHRAVYDMELAQTADSSFSQGFGRIVIEMSDACDGFIVSQRQRIELITRDGTSFPSDVNGSTWEAKDGGLYRFSVERLEGMNGPGRQVGRATLEDGGTGIASYRMPEDMEEVELPRGTMFPTTHLAATLDAAKAGKPVFSAPLFDGYEPKVYEVSAAISPARAEPADADYPFADQKAWTVRFAFYDHGSTESVPSYEIDLHLYANGVASEVRFDYGDFRLEGRLSNYEPLPRAQCD</sequence>
<name>A0ABV7KWB1_9PROT</name>
<organism evidence="2 3">
    <name type="scientific">Marinibaculum pumilum</name>
    <dbReference type="NCBI Taxonomy" id="1766165"/>
    <lineage>
        <taxon>Bacteria</taxon>
        <taxon>Pseudomonadati</taxon>
        <taxon>Pseudomonadota</taxon>
        <taxon>Alphaproteobacteria</taxon>
        <taxon>Rhodospirillales</taxon>
        <taxon>Rhodospirillaceae</taxon>
        <taxon>Marinibaculum</taxon>
    </lineage>
</organism>
<keyword evidence="3" id="KW-1185">Reference proteome</keyword>
<comment type="caution">
    <text evidence="2">The sequence shown here is derived from an EMBL/GenBank/DDBJ whole genome shotgun (WGS) entry which is preliminary data.</text>
</comment>
<dbReference type="Pfam" id="PF08904">
    <property type="entry name" value="EipB_like"/>
    <property type="match status" value="1"/>
</dbReference>
<protein>
    <submittedName>
        <fullName evidence="2">EipB family protein</fullName>
    </submittedName>
</protein>
<dbReference type="Proteomes" id="UP001595528">
    <property type="component" value="Unassembled WGS sequence"/>
</dbReference>
<gene>
    <name evidence="2" type="ORF">ACFOGJ_04965</name>
</gene>
<evidence type="ECO:0000313" key="2">
    <source>
        <dbReference type="EMBL" id="MFC3226569.1"/>
    </source>
</evidence>
<dbReference type="RefSeq" id="WP_379898606.1">
    <property type="nucleotide sequence ID" value="NZ_JBHRTR010000015.1"/>
</dbReference>